<gene>
    <name evidence="1" type="ORF">GMA12_11485</name>
</gene>
<protein>
    <submittedName>
        <fullName evidence="1">Transcriptional regulator</fullName>
    </submittedName>
</protein>
<dbReference type="AlphaFoldDB" id="A0A6N8GNF3"/>
<dbReference type="InterPro" id="IPR036086">
    <property type="entry name" value="ParB/Sulfiredoxin_sf"/>
</dbReference>
<reference evidence="1 2" key="1">
    <citation type="submission" date="2019-12" db="EMBL/GenBank/DDBJ databases">
        <authorList>
            <person name="Shi Y."/>
        </authorList>
    </citation>
    <scope>NUCLEOTIDE SEQUENCE [LARGE SCALE GENOMIC DNA]</scope>
    <source>
        <strain evidence="1 2">JCM 17929</strain>
    </source>
</reference>
<organism evidence="1 2">
    <name type="scientific">Kocuria sediminis</name>
    <dbReference type="NCBI Taxonomy" id="1038857"/>
    <lineage>
        <taxon>Bacteria</taxon>
        <taxon>Bacillati</taxon>
        <taxon>Actinomycetota</taxon>
        <taxon>Actinomycetes</taxon>
        <taxon>Micrococcales</taxon>
        <taxon>Micrococcaceae</taxon>
        <taxon>Kocuria</taxon>
    </lineage>
</organism>
<keyword evidence="2" id="KW-1185">Reference proteome</keyword>
<proteinExistence type="predicted"/>
<evidence type="ECO:0000313" key="1">
    <source>
        <dbReference type="EMBL" id="MUN63757.1"/>
    </source>
</evidence>
<dbReference type="SUPFAM" id="SSF110849">
    <property type="entry name" value="ParB/Sulfiredoxin"/>
    <property type="match status" value="1"/>
</dbReference>
<comment type="caution">
    <text evidence="1">The sequence shown here is derived from an EMBL/GenBank/DDBJ whole genome shotgun (WGS) entry which is preliminary data.</text>
</comment>
<evidence type="ECO:0000313" key="2">
    <source>
        <dbReference type="Proteomes" id="UP000436989"/>
    </source>
</evidence>
<name>A0A6N8GNF3_9MICC</name>
<accession>A0A6N8GNF3</accession>
<dbReference type="EMBL" id="WOGU01000009">
    <property type="protein sequence ID" value="MUN63757.1"/>
    <property type="molecule type" value="Genomic_DNA"/>
</dbReference>
<dbReference type="Gene3D" id="3.90.1530.10">
    <property type="entry name" value="Conserved hypothetical protein from pyrococcus furiosus pfu- 392566-001, ParB domain"/>
    <property type="match status" value="1"/>
</dbReference>
<sequence>MDRVMLPVDSLVWHEVCENARLERLVAEIREDRVRKPVHVTSDACPVILDGAHRSRATDLLGEALVPAHVVPVPRDFLVPGWVHAFDEPPPIAGLGSEGIVIGFLTSRGVRRPVYSLGTSLSALFDSYWQVANSYAGRPYTRLDFVPEDRSSFEWRLPAWRVVREMTTTLGPLPAGVTRFGPLIAAQCPAC</sequence>
<dbReference type="Proteomes" id="UP000436989">
    <property type="component" value="Unassembled WGS sequence"/>
</dbReference>